<sequence length="45" mass="5592">MIMLKNMKQVISFALFAFYLVYHYHYRLNDLIQLKMCLVIFCDHY</sequence>
<accession>A0A183L4B3</accession>
<proteinExistence type="predicted"/>
<keyword evidence="1" id="KW-1133">Transmembrane helix</keyword>
<protein>
    <submittedName>
        <fullName evidence="2">Uncharacterized protein</fullName>
    </submittedName>
</protein>
<organism evidence="2">
    <name type="scientific">Schistosoma curassoni</name>
    <dbReference type="NCBI Taxonomy" id="6186"/>
    <lineage>
        <taxon>Eukaryota</taxon>
        <taxon>Metazoa</taxon>
        <taxon>Spiralia</taxon>
        <taxon>Lophotrochozoa</taxon>
        <taxon>Platyhelminthes</taxon>
        <taxon>Trematoda</taxon>
        <taxon>Digenea</taxon>
        <taxon>Strigeidida</taxon>
        <taxon>Schistosomatoidea</taxon>
        <taxon>Schistosomatidae</taxon>
        <taxon>Schistosoma</taxon>
    </lineage>
</organism>
<evidence type="ECO:0000256" key="1">
    <source>
        <dbReference type="SAM" id="Phobius"/>
    </source>
</evidence>
<dbReference type="WBParaSite" id="SCUD_0002217601-mRNA-1">
    <property type="protein sequence ID" value="SCUD_0002217601-mRNA-1"/>
    <property type="gene ID" value="SCUD_0002217601"/>
</dbReference>
<keyword evidence="1" id="KW-0472">Membrane</keyword>
<name>A0A183L4B3_9TREM</name>
<feature type="transmembrane region" description="Helical" evidence="1">
    <location>
        <begin position="7"/>
        <end position="26"/>
    </location>
</feature>
<evidence type="ECO:0000313" key="2">
    <source>
        <dbReference type="WBParaSite" id="SCUD_0002217601-mRNA-1"/>
    </source>
</evidence>
<dbReference type="AlphaFoldDB" id="A0A183L4B3"/>
<reference evidence="2" key="1">
    <citation type="submission" date="2016-06" db="UniProtKB">
        <authorList>
            <consortium name="WormBaseParasite"/>
        </authorList>
    </citation>
    <scope>IDENTIFICATION</scope>
</reference>
<keyword evidence="1" id="KW-0812">Transmembrane</keyword>